<accession>A0ABS6YLL6</accession>
<dbReference type="SUPFAM" id="SSF54593">
    <property type="entry name" value="Glyoxalase/Bleomycin resistance protein/Dihydroxybiphenyl dioxygenase"/>
    <property type="match status" value="1"/>
</dbReference>
<evidence type="ECO:0000313" key="3">
    <source>
        <dbReference type="Proteomes" id="UP001197114"/>
    </source>
</evidence>
<dbReference type="Gene3D" id="3.10.180.10">
    <property type="entry name" value="2,3-Dihydroxybiphenyl 1,2-Dioxygenase, domain 1"/>
    <property type="match status" value="1"/>
</dbReference>
<feature type="domain" description="VOC" evidence="1">
    <location>
        <begin position="4"/>
        <end position="116"/>
    </location>
</feature>
<reference evidence="2 3" key="1">
    <citation type="submission" date="2019-11" db="EMBL/GenBank/DDBJ databases">
        <authorList>
            <person name="Ay H."/>
        </authorList>
    </citation>
    <scope>NUCLEOTIDE SEQUENCE [LARGE SCALE GENOMIC DNA]</scope>
    <source>
        <strain evidence="2 3">BG9H</strain>
    </source>
</reference>
<protein>
    <submittedName>
        <fullName evidence="2">VOC family protein</fullName>
    </submittedName>
</protein>
<comment type="caution">
    <text evidence="2">The sequence shown here is derived from an EMBL/GenBank/DDBJ whole genome shotgun (WGS) entry which is preliminary data.</text>
</comment>
<gene>
    <name evidence="2" type="ORF">GKQ77_12060</name>
</gene>
<dbReference type="PANTHER" id="PTHR35908:SF1">
    <property type="entry name" value="CONSERVED PROTEIN"/>
    <property type="match status" value="1"/>
</dbReference>
<dbReference type="InterPro" id="IPR041581">
    <property type="entry name" value="Glyoxalase_6"/>
</dbReference>
<dbReference type="RefSeq" id="WP_219688712.1">
    <property type="nucleotide sequence ID" value="NZ_WMBF01000096.1"/>
</dbReference>
<dbReference type="CDD" id="cd06587">
    <property type="entry name" value="VOC"/>
    <property type="match status" value="1"/>
</dbReference>
<dbReference type="Pfam" id="PF18029">
    <property type="entry name" value="Glyoxalase_6"/>
    <property type="match status" value="1"/>
</dbReference>
<sequence>MTLEWEQVVIDATDPEALGRWWAEALGWTVVDSSDDEYEIRPEPGHLPSLLFGRSPEKKTEVKNRVHLDFRPDDRDAEVARLLAHGARHADVGQSGDEPWVVLLDPEGNEFCVLGPRRG</sequence>
<dbReference type="PROSITE" id="PS51819">
    <property type="entry name" value="VOC"/>
    <property type="match status" value="1"/>
</dbReference>
<name>A0ABS6YLL6_9ACTN</name>
<dbReference type="Proteomes" id="UP001197114">
    <property type="component" value="Unassembled WGS sequence"/>
</dbReference>
<dbReference type="InterPro" id="IPR029068">
    <property type="entry name" value="Glyas_Bleomycin-R_OHBP_Dase"/>
</dbReference>
<organism evidence="2 3">
    <name type="scientific">Streptomyces anatolicus</name>
    <dbReference type="NCBI Taxonomy" id="2675858"/>
    <lineage>
        <taxon>Bacteria</taxon>
        <taxon>Bacillati</taxon>
        <taxon>Actinomycetota</taxon>
        <taxon>Actinomycetes</taxon>
        <taxon>Kitasatosporales</taxon>
        <taxon>Streptomycetaceae</taxon>
        <taxon>Streptomyces</taxon>
    </lineage>
</organism>
<dbReference type="InterPro" id="IPR037523">
    <property type="entry name" value="VOC_core"/>
</dbReference>
<keyword evidence="3" id="KW-1185">Reference proteome</keyword>
<evidence type="ECO:0000259" key="1">
    <source>
        <dbReference type="PROSITE" id="PS51819"/>
    </source>
</evidence>
<evidence type="ECO:0000313" key="2">
    <source>
        <dbReference type="EMBL" id="MBW5422287.1"/>
    </source>
</evidence>
<dbReference type="PANTHER" id="PTHR35908">
    <property type="entry name" value="HYPOTHETICAL FUSION PROTEIN"/>
    <property type="match status" value="1"/>
</dbReference>
<dbReference type="EMBL" id="WMBF01000096">
    <property type="protein sequence ID" value="MBW5422287.1"/>
    <property type="molecule type" value="Genomic_DNA"/>
</dbReference>
<proteinExistence type="predicted"/>